<feature type="region of interest" description="Disordered" evidence="1">
    <location>
        <begin position="1"/>
        <end position="23"/>
    </location>
</feature>
<gene>
    <name evidence="2" type="ORF">EZS28_026911</name>
</gene>
<reference evidence="2 3" key="1">
    <citation type="submission" date="2019-03" db="EMBL/GenBank/DDBJ databases">
        <title>Single cell metagenomics reveals metabolic interactions within the superorganism composed of flagellate Streblomastix strix and complex community of Bacteroidetes bacteria on its surface.</title>
        <authorList>
            <person name="Treitli S.C."/>
            <person name="Kolisko M."/>
            <person name="Husnik F."/>
            <person name="Keeling P."/>
            <person name="Hampl V."/>
        </authorList>
    </citation>
    <scope>NUCLEOTIDE SEQUENCE [LARGE SCALE GENOMIC DNA]</scope>
    <source>
        <strain evidence="2">ST1C</strain>
    </source>
</reference>
<proteinExistence type="predicted"/>
<protein>
    <submittedName>
        <fullName evidence="2">Uncharacterized protein</fullName>
    </submittedName>
</protein>
<evidence type="ECO:0000313" key="2">
    <source>
        <dbReference type="EMBL" id="KAA6377559.1"/>
    </source>
</evidence>
<sequence length="99" mass="11082">MGSECDQEQYADQKDIRTKGSGDGEFELERYSQYIEQYKCLKKKAVQHFIHGLSVVGAVIAKAATEDIANPCSLNPLITECLLSQITYEHLISNLKISD</sequence>
<dbReference type="Proteomes" id="UP000324800">
    <property type="component" value="Unassembled WGS sequence"/>
</dbReference>
<dbReference type="EMBL" id="SNRW01009726">
    <property type="protein sequence ID" value="KAA6377559.1"/>
    <property type="molecule type" value="Genomic_DNA"/>
</dbReference>
<organism evidence="2 3">
    <name type="scientific">Streblomastix strix</name>
    <dbReference type="NCBI Taxonomy" id="222440"/>
    <lineage>
        <taxon>Eukaryota</taxon>
        <taxon>Metamonada</taxon>
        <taxon>Preaxostyla</taxon>
        <taxon>Oxymonadida</taxon>
        <taxon>Streblomastigidae</taxon>
        <taxon>Streblomastix</taxon>
    </lineage>
</organism>
<evidence type="ECO:0000313" key="3">
    <source>
        <dbReference type="Proteomes" id="UP000324800"/>
    </source>
</evidence>
<dbReference type="AlphaFoldDB" id="A0A5J4V479"/>
<accession>A0A5J4V479</accession>
<feature type="compositionally biased region" description="Basic and acidic residues" evidence="1">
    <location>
        <begin position="11"/>
        <end position="23"/>
    </location>
</feature>
<comment type="caution">
    <text evidence="2">The sequence shown here is derived from an EMBL/GenBank/DDBJ whole genome shotgun (WGS) entry which is preliminary data.</text>
</comment>
<name>A0A5J4V479_9EUKA</name>
<evidence type="ECO:0000256" key="1">
    <source>
        <dbReference type="SAM" id="MobiDB-lite"/>
    </source>
</evidence>